<dbReference type="AlphaFoldDB" id="A0AAU9MB44"/>
<reference evidence="1 2" key="1">
    <citation type="submission" date="2022-01" db="EMBL/GenBank/DDBJ databases">
        <authorList>
            <person name="Xiong W."/>
            <person name="Schranz E."/>
        </authorList>
    </citation>
    <scope>NUCLEOTIDE SEQUENCE [LARGE SCALE GENOMIC DNA]</scope>
</reference>
<accession>A0AAU9MB44</accession>
<gene>
    <name evidence="1" type="ORF">LVIROSA_LOCUS12212</name>
</gene>
<organism evidence="1 2">
    <name type="scientific">Lactuca virosa</name>
    <dbReference type="NCBI Taxonomy" id="75947"/>
    <lineage>
        <taxon>Eukaryota</taxon>
        <taxon>Viridiplantae</taxon>
        <taxon>Streptophyta</taxon>
        <taxon>Embryophyta</taxon>
        <taxon>Tracheophyta</taxon>
        <taxon>Spermatophyta</taxon>
        <taxon>Magnoliopsida</taxon>
        <taxon>eudicotyledons</taxon>
        <taxon>Gunneridae</taxon>
        <taxon>Pentapetalae</taxon>
        <taxon>asterids</taxon>
        <taxon>campanulids</taxon>
        <taxon>Asterales</taxon>
        <taxon>Asteraceae</taxon>
        <taxon>Cichorioideae</taxon>
        <taxon>Cichorieae</taxon>
        <taxon>Lactucinae</taxon>
        <taxon>Lactuca</taxon>
    </lineage>
</organism>
<sequence>MSSIEAGRCEVWTMDEYGAAEAWVKHYEFSQFSCIVPIGFTLHSEFLFIQVGAGLALYDPIAANIKLINTMATQNGWIKIIEYVDSLVWIVPPKCEINSSNISHFENLER</sequence>
<name>A0AAU9MB44_9ASTR</name>
<evidence type="ECO:0000313" key="2">
    <source>
        <dbReference type="Proteomes" id="UP001157418"/>
    </source>
</evidence>
<dbReference type="EMBL" id="CAKMRJ010002150">
    <property type="protein sequence ID" value="CAH1425049.1"/>
    <property type="molecule type" value="Genomic_DNA"/>
</dbReference>
<comment type="caution">
    <text evidence="1">The sequence shown here is derived from an EMBL/GenBank/DDBJ whole genome shotgun (WGS) entry which is preliminary data.</text>
</comment>
<evidence type="ECO:0000313" key="1">
    <source>
        <dbReference type="EMBL" id="CAH1425049.1"/>
    </source>
</evidence>
<proteinExistence type="predicted"/>
<keyword evidence="2" id="KW-1185">Reference proteome</keyword>
<evidence type="ECO:0008006" key="3">
    <source>
        <dbReference type="Google" id="ProtNLM"/>
    </source>
</evidence>
<dbReference type="Proteomes" id="UP001157418">
    <property type="component" value="Unassembled WGS sequence"/>
</dbReference>
<protein>
    <recommendedName>
        <fullName evidence="3">F-box associated domain-containing protein</fullName>
    </recommendedName>
</protein>